<organism evidence="2 3">
    <name type="scientific">Luteolibacter soli</name>
    <dbReference type="NCBI Taxonomy" id="3135280"/>
    <lineage>
        <taxon>Bacteria</taxon>
        <taxon>Pseudomonadati</taxon>
        <taxon>Verrucomicrobiota</taxon>
        <taxon>Verrucomicrobiia</taxon>
        <taxon>Verrucomicrobiales</taxon>
        <taxon>Verrucomicrobiaceae</taxon>
        <taxon>Luteolibacter</taxon>
    </lineage>
</organism>
<dbReference type="EMBL" id="JBBUKT010000003">
    <property type="protein sequence ID" value="MEK7950520.1"/>
    <property type="molecule type" value="Genomic_DNA"/>
</dbReference>
<accession>A0ABU9AV71</accession>
<gene>
    <name evidence="2" type="ORF">WKV53_08435</name>
</gene>
<reference evidence="2 3" key="1">
    <citation type="submission" date="2024-04" db="EMBL/GenBank/DDBJ databases">
        <title>Luteolibacter sp. isolated from soil.</title>
        <authorList>
            <person name="An J."/>
        </authorList>
    </citation>
    <scope>NUCLEOTIDE SEQUENCE [LARGE SCALE GENOMIC DNA]</scope>
    <source>
        <strain evidence="2 3">Y139</strain>
    </source>
</reference>
<dbReference type="Proteomes" id="UP001371305">
    <property type="component" value="Unassembled WGS sequence"/>
</dbReference>
<evidence type="ECO:0000313" key="2">
    <source>
        <dbReference type="EMBL" id="MEK7950520.1"/>
    </source>
</evidence>
<evidence type="ECO:0000313" key="3">
    <source>
        <dbReference type="Proteomes" id="UP001371305"/>
    </source>
</evidence>
<dbReference type="RefSeq" id="WP_341404129.1">
    <property type="nucleotide sequence ID" value="NZ_JBBUKT010000003.1"/>
</dbReference>
<sequence>MTADPAKPDPLELLESIAGPLPADVLAATPPEVRQRLATLGHAAAGLLRASGSTESHENLASEIDTWADKHLSE</sequence>
<proteinExistence type="predicted"/>
<feature type="region of interest" description="Disordered" evidence="1">
    <location>
        <begin position="52"/>
        <end position="74"/>
    </location>
</feature>
<evidence type="ECO:0000256" key="1">
    <source>
        <dbReference type="SAM" id="MobiDB-lite"/>
    </source>
</evidence>
<comment type="caution">
    <text evidence="2">The sequence shown here is derived from an EMBL/GenBank/DDBJ whole genome shotgun (WGS) entry which is preliminary data.</text>
</comment>
<protein>
    <submittedName>
        <fullName evidence="2">Uncharacterized protein</fullName>
    </submittedName>
</protein>
<keyword evidence="3" id="KW-1185">Reference proteome</keyword>
<name>A0ABU9AV71_9BACT</name>